<reference evidence="5 6" key="1">
    <citation type="submission" date="2024-01" db="EMBL/GenBank/DDBJ databases">
        <title>Description of Olsenella sp. nov., isolated from pig feces.</title>
        <authorList>
            <person name="Chang Y.-H."/>
        </authorList>
    </citation>
    <scope>NUCLEOTIDE SEQUENCE [LARGE SCALE GENOMIC DNA]</scope>
    <source>
        <strain evidence="5 6">YH-ols2223</strain>
    </source>
</reference>
<sequence>MPESGVAALEARHLTLSWDGEHVVVSDASLRLDPGEVVCMVGKSGCGKTTILHALSGLTMPREGRVLLHGEDVTGRPGRVSYMLQKDLLLPSKTIVDNVSLPLVVRGMPKAEAREKAAPLFERFGLAGCERLWPSQLSGGMRQRAAFLRTYLMGNDVMLLDEPFSALDALTRVDMRDWYCRMAKELRIATLAITHDVDEAVSMANRIYVLEGTPSAGDPSRIRAELRVPRGEKDLSSAEFALTEEFLACKRQVLSLLGR</sequence>
<keyword evidence="6" id="KW-1185">Reference proteome</keyword>
<dbReference type="SUPFAM" id="SSF52540">
    <property type="entry name" value="P-loop containing nucleoside triphosphate hydrolases"/>
    <property type="match status" value="1"/>
</dbReference>
<dbReference type="InterPro" id="IPR003593">
    <property type="entry name" value="AAA+_ATPase"/>
</dbReference>
<evidence type="ECO:0000313" key="6">
    <source>
        <dbReference type="Proteomes" id="UP001332931"/>
    </source>
</evidence>
<dbReference type="InterPro" id="IPR050166">
    <property type="entry name" value="ABC_transporter_ATP-bind"/>
</dbReference>
<evidence type="ECO:0000259" key="4">
    <source>
        <dbReference type="PROSITE" id="PS50893"/>
    </source>
</evidence>
<evidence type="ECO:0000256" key="2">
    <source>
        <dbReference type="ARBA" id="ARBA00022741"/>
    </source>
</evidence>
<keyword evidence="1" id="KW-0813">Transport</keyword>
<accession>A0ABU7R7B9</accession>
<protein>
    <submittedName>
        <fullName evidence="5">ABC transporter ATP-binding protein</fullName>
    </submittedName>
</protein>
<dbReference type="InterPro" id="IPR003439">
    <property type="entry name" value="ABC_transporter-like_ATP-bd"/>
</dbReference>
<dbReference type="InterPro" id="IPR027417">
    <property type="entry name" value="P-loop_NTPase"/>
</dbReference>
<dbReference type="EMBL" id="JAZGJQ010000001">
    <property type="protein sequence ID" value="MEE6146482.1"/>
    <property type="molecule type" value="Genomic_DNA"/>
</dbReference>
<name>A0ABU7R7B9_9ACTN</name>
<dbReference type="PANTHER" id="PTHR42788:SF2">
    <property type="entry name" value="ABC TRANSPORTER ATP-BINDING PROTEIN"/>
    <property type="match status" value="1"/>
</dbReference>
<evidence type="ECO:0000256" key="3">
    <source>
        <dbReference type="ARBA" id="ARBA00022840"/>
    </source>
</evidence>
<evidence type="ECO:0000256" key="1">
    <source>
        <dbReference type="ARBA" id="ARBA00022448"/>
    </source>
</evidence>
<dbReference type="PROSITE" id="PS00211">
    <property type="entry name" value="ABC_TRANSPORTER_1"/>
    <property type="match status" value="1"/>
</dbReference>
<comment type="caution">
    <text evidence="5">The sequence shown here is derived from an EMBL/GenBank/DDBJ whole genome shotgun (WGS) entry which is preliminary data.</text>
</comment>
<keyword evidence="2" id="KW-0547">Nucleotide-binding</keyword>
<dbReference type="GO" id="GO:0005524">
    <property type="term" value="F:ATP binding"/>
    <property type="evidence" value="ECO:0007669"/>
    <property type="project" value="UniProtKB-KW"/>
</dbReference>
<proteinExistence type="predicted"/>
<dbReference type="Proteomes" id="UP001332931">
    <property type="component" value="Unassembled WGS sequence"/>
</dbReference>
<feature type="domain" description="ABC transporter" evidence="4">
    <location>
        <begin position="9"/>
        <end position="237"/>
    </location>
</feature>
<dbReference type="Gene3D" id="3.40.50.300">
    <property type="entry name" value="P-loop containing nucleotide triphosphate hydrolases"/>
    <property type="match status" value="1"/>
</dbReference>
<organism evidence="5 6">
    <name type="scientific">Olsenella absiana</name>
    <dbReference type="NCBI Taxonomy" id="3115222"/>
    <lineage>
        <taxon>Bacteria</taxon>
        <taxon>Bacillati</taxon>
        <taxon>Actinomycetota</taxon>
        <taxon>Coriobacteriia</taxon>
        <taxon>Coriobacteriales</taxon>
        <taxon>Atopobiaceae</taxon>
        <taxon>Olsenella</taxon>
    </lineage>
</organism>
<dbReference type="SMART" id="SM00382">
    <property type="entry name" value="AAA"/>
    <property type="match status" value="1"/>
</dbReference>
<evidence type="ECO:0000313" key="5">
    <source>
        <dbReference type="EMBL" id="MEE6146482.1"/>
    </source>
</evidence>
<dbReference type="RefSeq" id="WP_330957248.1">
    <property type="nucleotide sequence ID" value="NZ_JAZGJQ010000001.1"/>
</dbReference>
<keyword evidence="3 5" id="KW-0067">ATP-binding</keyword>
<dbReference type="Pfam" id="PF00005">
    <property type="entry name" value="ABC_tran"/>
    <property type="match status" value="1"/>
</dbReference>
<dbReference type="PROSITE" id="PS50893">
    <property type="entry name" value="ABC_TRANSPORTER_2"/>
    <property type="match status" value="1"/>
</dbReference>
<dbReference type="PANTHER" id="PTHR42788">
    <property type="entry name" value="TAURINE IMPORT ATP-BINDING PROTEIN-RELATED"/>
    <property type="match status" value="1"/>
</dbReference>
<gene>
    <name evidence="5" type="ORF">VXJ25_00510</name>
</gene>
<dbReference type="InterPro" id="IPR017871">
    <property type="entry name" value="ABC_transporter-like_CS"/>
</dbReference>